<evidence type="ECO:0000256" key="7">
    <source>
        <dbReference type="ARBA" id="ARBA00022898"/>
    </source>
</evidence>
<dbReference type="GO" id="GO:0005524">
    <property type="term" value="F:ATP binding"/>
    <property type="evidence" value="ECO:0007669"/>
    <property type="project" value="TreeGrafter"/>
</dbReference>
<accession>A0A7S2TUA6</accession>
<dbReference type="InterPro" id="IPR000634">
    <property type="entry name" value="Ser/Thr_deHydtase_PyrdxlP-BS"/>
</dbReference>
<dbReference type="PANTHER" id="PTHR43050:SF1">
    <property type="entry name" value="SERINE RACEMASE"/>
    <property type="match status" value="1"/>
</dbReference>
<dbReference type="FunFam" id="3.40.50.1100:FF:000007">
    <property type="entry name" value="L-threonine dehydratase catabolic TdcB"/>
    <property type="match status" value="1"/>
</dbReference>
<reference evidence="10" key="1">
    <citation type="submission" date="2021-01" db="EMBL/GenBank/DDBJ databases">
        <authorList>
            <person name="Corre E."/>
            <person name="Pelletier E."/>
            <person name="Niang G."/>
            <person name="Scheremetjew M."/>
            <person name="Finn R."/>
            <person name="Kale V."/>
            <person name="Holt S."/>
            <person name="Cochrane G."/>
            <person name="Meng A."/>
            <person name="Brown T."/>
            <person name="Cohen L."/>
        </authorList>
    </citation>
    <scope>NUCLEOTIDE SEQUENCE</scope>
    <source>
        <strain evidence="10">CCMP622</strain>
    </source>
</reference>
<dbReference type="Gene3D" id="3.40.50.1100">
    <property type="match status" value="2"/>
</dbReference>
<evidence type="ECO:0000256" key="3">
    <source>
        <dbReference type="ARBA" id="ARBA00001936"/>
    </source>
</evidence>
<comment type="cofactor">
    <cofactor evidence="1">
        <name>Ca(2+)</name>
        <dbReference type="ChEBI" id="CHEBI:29108"/>
    </cofactor>
</comment>
<dbReference type="GO" id="GO:0030378">
    <property type="term" value="F:serine racemase activity"/>
    <property type="evidence" value="ECO:0007669"/>
    <property type="project" value="TreeGrafter"/>
</dbReference>
<dbReference type="AlphaFoldDB" id="A0A7S2TUA6"/>
<evidence type="ECO:0000259" key="9">
    <source>
        <dbReference type="Pfam" id="PF00291"/>
    </source>
</evidence>
<evidence type="ECO:0000256" key="1">
    <source>
        <dbReference type="ARBA" id="ARBA00001913"/>
    </source>
</evidence>
<comment type="cofactor">
    <cofactor evidence="3">
        <name>Mn(2+)</name>
        <dbReference type="ChEBI" id="CHEBI:29035"/>
    </cofactor>
</comment>
<keyword evidence="6" id="KW-0460">Magnesium</keyword>
<dbReference type="GO" id="GO:0030170">
    <property type="term" value="F:pyridoxal phosphate binding"/>
    <property type="evidence" value="ECO:0007669"/>
    <property type="project" value="InterPro"/>
</dbReference>
<dbReference type="GO" id="GO:0070179">
    <property type="term" value="P:D-serine biosynthetic process"/>
    <property type="evidence" value="ECO:0007669"/>
    <property type="project" value="TreeGrafter"/>
</dbReference>
<comment type="cofactor">
    <cofactor evidence="2">
        <name>pyridoxal 5'-phosphate</name>
        <dbReference type="ChEBI" id="CHEBI:597326"/>
    </cofactor>
</comment>
<keyword evidence="8" id="KW-0456">Lyase</keyword>
<evidence type="ECO:0000313" key="10">
    <source>
        <dbReference type="EMBL" id="CAD9770056.1"/>
    </source>
</evidence>
<comment type="similarity">
    <text evidence="5">Belongs to the serine/threonine dehydratase family.</text>
</comment>
<dbReference type="SUPFAM" id="SSF53686">
    <property type="entry name" value="Tryptophan synthase beta subunit-like PLP-dependent enzymes"/>
    <property type="match status" value="1"/>
</dbReference>
<dbReference type="EMBL" id="HBHP01022567">
    <property type="protein sequence ID" value="CAD9770056.1"/>
    <property type="molecule type" value="Transcribed_RNA"/>
</dbReference>
<evidence type="ECO:0000256" key="4">
    <source>
        <dbReference type="ARBA" id="ARBA00001946"/>
    </source>
</evidence>
<evidence type="ECO:0000256" key="5">
    <source>
        <dbReference type="ARBA" id="ARBA00010869"/>
    </source>
</evidence>
<organism evidence="10">
    <name type="scientific">Lotharella oceanica</name>
    <dbReference type="NCBI Taxonomy" id="641309"/>
    <lineage>
        <taxon>Eukaryota</taxon>
        <taxon>Sar</taxon>
        <taxon>Rhizaria</taxon>
        <taxon>Cercozoa</taxon>
        <taxon>Chlorarachniophyceae</taxon>
        <taxon>Lotharella</taxon>
    </lineage>
</organism>
<protein>
    <recommendedName>
        <fullName evidence="9">Tryptophan synthase beta chain-like PALP domain-containing protein</fullName>
    </recommendedName>
</protein>
<proteinExistence type="inferred from homology"/>
<evidence type="ECO:0000256" key="8">
    <source>
        <dbReference type="ARBA" id="ARBA00023239"/>
    </source>
</evidence>
<name>A0A7S2TUA6_9EUKA</name>
<dbReference type="Pfam" id="PF00291">
    <property type="entry name" value="PALP"/>
    <property type="match status" value="1"/>
</dbReference>
<sequence>MRYLSSGDVKAHDIAAPQDVEAARKRIEGVAHQTPVVTCKTIDGMAGRSLFFKCENFQKTGSFKFRGALNAVSHLLERGKGETPRVVTQSSGNHGQALAACAQVRGVPATVVMPRTSPAVKKAAVRGYGAEVVECEPTEQARDLAAAEVLEKEGGVLIHPNQDPDVIAGQGTIAMELLEQVSDLDAIVAPVGGGGMVGGIAVWAKHKNPQIKVIAAEPIAADDCARSKREGVRLMNESPPDTVADGVKVSIGENTWPIIRDLVDDVVCVSETDIMAATRLVWERMKLVIEPSSGVGVAAVLSPDGKRVLDGCERVAVVLCGGNVDLAKLEWADETPTWEESG</sequence>
<dbReference type="PROSITE" id="PS00165">
    <property type="entry name" value="DEHYDRATASE_SER_THR"/>
    <property type="match status" value="1"/>
</dbReference>
<dbReference type="InterPro" id="IPR036052">
    <property type="entry name" value="TrpB-like_PALP_sf"/>
</dbReference>
<dbReference type="GO" id="GO:0000287">
    <property type="term" value="F:magnesium ion binding"/>
    <property type="evidence" value="ECO:0007669"/>
    <property type="project" value="TreeGrafter"/>
</dbReference>
<dbReference type="PANTHER" id="PTHR43050">
    <property type="entry name" value="SERINE / THREONINE RACEMASE FAMILY MEMBER"/>
    <property type="match status" value="1"/>
</dbReference>
<dbReference type="GO" id="GO:0003941">
    <property type="term" value="F:L-serine ammonia-lyase activity"/>
    <property type="evidence" value="ECO:0007669"/>
    <property type="project" value="TreeGrafter"/>
</dbReference>
<gene>
    <name evidence="10" type="ORF">LSP00402_LOCUS14041</name>
</gene>
<dbReference type="GO" id="GO:0018114">
    <property type="term" value="F:threonine racemase activity"/>
    <property type="evidence" value="ECO:0007669"/>
    <property type="project" value="TreeGrafter"/>
</dbReference>
<dbReference type="InterPro" id="IPR001926">
    <property type="entry name" value="TrpB-like_PALP"/>
</dbReference>
<evidence type="ECO:0000256" key="6">
    <source>
        <dbReference type="ARBA" id="ARBA00022842"/>
    </source>
</evidence>
<comment type="cofactor">
    <cofactor evidence="4">
        <name>Mg(2+)</name>
        <dbReference type="ChEBI" id="CHEBI:18420"/>
    </cofactor>
</comment>
<keyword evidence="7" id="KW-0663">Pyridoxal phosphate</keyword>
<evidence type="ECO:0000256" key="2">
    <source>
        <dbReference type="ARBA" id="ARBA00001933"/>
    </source>
</evidence>
<dbReference type="CDD" id="cd01562">
    <property type="entry name" value="Thr-dehyd"/>
    <property type="match status" value="1"/>
</dbReference>
<feature type="domain" description="Tryptophan synthase beta chain-like PALP" evidence="9">
    <location>
        <begin position="31"/>
        <end position="321"/>
    </location>
</feature>